<reference evidence="1" key="1">
    <citation type="submission" date="2014-11" db="EMBL/GenBank/DDBJ databases">
        <authorList>
            <person name="Amaro Gonzalez C."/>
        </authorList>
    </citation>
    <scope>NUCLEOTIDE SEQUENCE</scope>
</reference>
<evidence type="ECO:0000313" key="1">
    <source>
        <dbReference type="EMBL" id="JAH37622.1"/>
    </source>
</evidence>
<name>A0A0E9S8R9_ANGAN</name>
<reference evidence="1" key="2">
    <citation type="journal article" date="2015" name="Fish Shellfish Immunol.">
        <title>Early steps in the European eel (Anguilla anguilla)-Vibrio vulnificus interaction in the gills: Role of the RtxA13 toxin.</title>
        <authorList>
            <person name="Callol A."/>
            <person name="Pajuelo D."/>
            <person name="Ebbesson L."/>
            <person name="Teles M."/>
            <person name="MacKenzie S."/>
            <person name="Amaro C."/>
        </authorList>
    </citation>
    <scope>NUCLEOTIDE SEQUENCE</scope>
</reference>
<dbReference type="EMBL" id="GBXM01070955">
    <property type="protein sequence ID" value="JAH37622.1"/>
    <property type="molecule type" value="Transcribed_RNA"/>
</dbReference>
<dbReference type="AlphaFoldDB" id="A0A0E9S8R9"/>
<protein>
    <submittedName>
        <fullName evidence="1">Uncharacterized protein</fullName>
    </submittedName>
</protein>
<proteinExistence type="predicted"/>
<accession>A0A0E9S8R9</accession>
<organism evidence="1">
    <name type="scientific">Anguilla anguilla</name>
    <name type="common">European freshwater eel</name>
    <name type="synonym">Muraena anguilla</name>
    <dbReference type="NCBI Taxonomy" id="7936"/>
    <lineage>
        <taxon>Eukaryota</taxon>
        <taxon>Metazoa</taxon>
        <taxon>Chordata</taxon>
        <taxon>Craniata</taxon>
        <taxon>Vertebrata</taxon>
        <taxon>Euteleostomi</taxon>
        <taxon>Actinopterygii</taxon>
        <taxon>Neopterygii</taxon>
        <taxon>Teleostei</taxon>
        <taxon>Anguilliformes</taxon>
        <taxon>Anguillidae</taxon>
        <taxon>Anguilla</taxon>
    </lineage>
</organism>
<sequence>MCSGASSNGAICDKVKTK</sequence>